<evidence type="ECO:0000256" key="7">
    <source>
        <dbReference type="SAM" id="Phobius"/>
    </source>
</evidence>
<dbReference type="InterPro" id="IPR050189">
    <property type="entry name" value="MFS_Efflux_Transporters"/>
</dbReference>
<evidence type="ECO:0000256" key="3">
    <source>
        <dbReference type="ARBA" id="ARBA00022692"/>
    </source>
</evidence>
<evidence type="ECO:0000256" key="4">
    <source>
        <dbReference type="ARBA" id="ARBA00022989"/>
    </source>
</evidence>
<proteinExistence type="predicted"/>
<dbReference type="Gene3D" id="1.20.1250.20">
    <property type="entry name" value="MFS general substrate transporter like domains"/>
    <property type="match status" value="2"/>
</dbReference>
<keyword evidence="3 7" id="KW-0812">Transmembrane</keyword>
<dbReference type="CDD" id="cd06174">
    <property type="entry name" value="MFS"/>
    <property type="match status" value="1"/>
</dbReference>
<evidence type="ECO:0000256" key="1">
    <source>
        <dbReference type="ARBA" id="ARBA00004651"/>
    </source>
</evidence>
<feature type="domain" description="Major facilitator superfamily (MFS) profile" evidence="8">
    <location>
        <begin position="159"/>
        <end position="536"/>
    </location>
</feature>
<comment type="caution">
    <text evidence="9">The sequence shown here is derived from an EMBL/GenBank/DDBJ whole genome shotgun (WGS) entry which is preliminary data.</text>
</comment>
<dbReference type="InterPro" id="IPR011701">
    <property type="entry name" value="MFS"/>
</dbReference>
<dbReference type="PANTHER" id="PTHR43124">
    <property type="entry name" value="PURINE EFFLUX PUMP PBUE"/>
    <property type="match status" value="1"/>
</dbReference>
<dbReference type="Proteomes" id="UP000245765">
    <property type="component" value="Unassembled WGS sequence"/>
</dbReference>
<feature type="transmembrane region" description="Helical" evidence="7">
    <location>
        <begin position="448"/>
        <end position="468"/>
    </location>
</feature>
<dbReference type="PROSITE" id="PS50850">
    <property type="entry name" value="MFS"/>
    <property type="match status" value="1"/>
</dbReference>
<dbReference type="InterPro" id="IPR020846">
    <property type="entry name" value="MFS_dom"/>
</dbReference>
<reference evidence="10" key="1">
    <citation type="submission" date="2018-05" db="EMBL/GenBank/DDBJ databases">
        <authorList>
            <person name="Du Z."/>
            <person name="Wang X."/>
        </authorList>
    </citation>
    <scope>NUCLEOTIDE SEQUENCE [LARGE SCALE GENOMIC DNA]</scope>
    <source>
        <strain evidence="10">CQN31</strain>
    </source>
</reference>
<dbReference type="PANTHER" id="PTHR43124:SF3">
    <property type="entry name" value="CHLORAMPHENICOL EFFLUX PUMP RV0191"/>
    <property type="match status" value="1"/>
</dbReference>
<dbReference type="InterPro" id="IPR036259">
    <property type="entry name" value="MFS_trans_sf"/>
</dbReference>
<evidence type="ECO:0000259" key="8">
    <source>
        <dbReference type="PROSITE" id="PS50850"/>
    </source>
</evidence>
<dbReference type="AlphaFoldDB" id="A0A317F902"/>
<name>A0A317F902_9PROT</name>
<organism evidence="9 10">
    <name type="scientific">Falsiroseomonas bella</name>
    <dbReference type="NCBI Taxonomy" id="2184016"/>
    <lineage>
        <taxon>Bacteria</taxon>
        <taxon>Pseudomonadati</taxon>
        <taxon>Pseudomonadota</taxon>
        <taxon>Alphaproteobacteria</taxon>
        <taxon>Acetobacterales</taxon>
        <taxon>Roseomonadaceae</taxon>
        <taxon>Falsiroseomonas</taxon>
    </lineage>
</organism>
<feature type="transmembrane region" description="Helical" evidence="7">
    <location>
        <begin position="250"/>
        <end position="271"/>
    </location>
</feature>
<feature type="transmembrane region" description="Helical" evidence="7">
    <location>
        <begin position="423"/>
        <end position="442"/>
    </location>
</feature>
<dbReference type="GO" id="GO:0005886">
    <property type="term" value="C:plasma membrane"/>
    <property type="evidence" value="ECO:0007669"/>
    <property type="project" value="UniProtKB-SubCell"/>
</dbReference>
<evidence type="ECO:0000256" key="2">
    <source>
        <dbReference type="ARBA" id="ARBA00022475"/>
    </source>
</evidence>
<dbReference type="Pfam" id="PF07690">
    <property type="entry name" value="MFS_1"/>
    <property type="match status" value="1"/>
</dbReference>
<keyword evidence="5 7" id="KW-0472">Membrane</keyword>
<evidence type="ECO:0000313" key="9">
    <source>
        <dbReference type="EMBL" id="PWS35544.1"/>
    </source>
</evidence>
<accession>A0A317F902</accession>
<gene>
    <name evidence="9" type="ORF">DFH01_18265</name>
</gene>
<feature type="transmembrane region" description="Helical" evidence="7">
    <location>
        <begin position="309"/>
        <end position="330"/>
    </location>
</feature>
<feature type="compositionally biased region" description="Low complexity" evidence="6">
    <location>
        <begin position="1"/>
        <end position="17"/>
    </location>
</feature>
<feature type="transmembrane region" description="Helical" evidence="7">
    <location>
        <begin position="283"/>
        <end position="303"/>
    </location>
</feature>
<protein>
    <submittedName>
        <fullName evidence="9">Arabinose ABC transporter permease</fullName>
    </submittedName>
</protein>
<dbReference type="GO" id="GO:0022857">
    <property type="term" value="F:transmembrane transporter activity"/>
    <property type="evidence" value="ECO:0007669"/>
    <property type="project" value="InterPro"/>
</dbReference>
<evidence type="ECO:0000256" key="5">
    <source>
        <dbReference type="ARBA" id="ARBA00023136"/>
    </source>
</evidence>
<comment type="subcellular location">
    <subcellularLocation>
        <location evidence="1">Cell membrane</location>
        <topology evidence="1">Multi-pass membrane protein</topology>
    </subcellularLocation>
</comment>
<feature type="region of interest" description="Disordered" evidence="6">
    <location>
        <begin position="1"/>
        <end position="22"/>
    </location>
</feature>
<feature type="transmembrane region" description="Helical" evidence="7">
    <location>
        <begin position="358"/>
        <end position="380"/>
    </location>
</feature>
<feature type="transmembrane region" description="Helical" evidence="7">
    <location>
        <begin position="195"/>
        <end position="213"/>
    </location>
</feature>
<evidence type="ECO:0000313" key="10">
    <source>
        <dbReference type="Proteomes" id="UP000245765"/>
    </source>
</evidence>
<keyword evidence="4 7" id="KW-1133">Transmembrane helix</keyword>
<feature type="transmembrane region" description="Helical" evidence="7">
    <location>
        <begin position="225"/>
        <end position="244"/>
    </location>
</feature>
<feature type="transmembrane region" description="Helical" evidence="7">
    <location>
        <begin position="480"/>
        <end position="504"/>
    </location>
</feature>
<keyword evidence="10" id="KW-1185">Reference proteome</keyword>
<dbReference type="EMBL" id="QGNA01000004">
    <property type="protein sequence ID" value="PWS35544.1"/>
    <property type="molecule type" value="Genomic_DNA"/>
</dbReference>
<evidence type="ECO:0000256" key="6">
    <source>
        <dbReference type="SAM" id="MobiDB-lite"/>
    </source>
</evidence>
<sequence length="543" mass="55798">MPATRSSASIDAGSDSSPQAVSLRETGRMTPTALPCSSSCIADAGTAARNRSSATALLESRCRNPSRTRLAMLPIAMPSPGSAGTGPHPERWRCYEEHSICCSVYNGIPGFSLDCARRRREAAHPEAPDAGSLWAPPVPAPAHGAAWAEDNRMQPRWHALLVLAGARTSMGFQFQSLASVSPWLMDDLGLGYGELGTLIGLYFLPGVLVALPGGALGRRFGDARMVGIGLALMVAGGALAALAPDARVLAIGRLVSGTGGVLLNVLMAKMVTDWFAGERDLTLAMAVFVNSFPIGVGLALLLLAPLAAVAGWAAGLGAAAGAALLAWLLLRLAYRRHPNDGVAAPGARPWPSLREAGLVSMAGAQWGIFNGAFGVMFGFAPTLLAQRGMSPAAAGLLVGIATWALVASVQAGGMLAQRGLRPLLLMAVGAGGWAALLVALVLSDSLAGPALLAAGLVMGLPVGVIMSLPAQALRPENRAVGLGLFYVWLYVGHGGLPPLAGWLGDRSGSLALPLLVTAALVFAMIPLLWLFGRLAAPAPGRSR</sequence>
<feature type="transmembrane region" description="Helical" evidence="7">
    <location>
        <begin position="510"/>
        <end position="531"/>
    </location>
</feature>
<keyword evidence="2" id="KW-1003">Cell membrane</keyword>
<dbReference type="SUPFAM" id="SSF103473">
    <property type="entry name" value="MFS general substrate transporter"/>
    <property type="match status" value="1"/>
</dbReference>
<feature type="transmembrane region" description="Helical" evidence="7">
    <location>
        <begin position="392"/>
        <end position="416"/>
    </location>
</feature>